<evidence type="ECO:0000313" key="1">
    <source>
        <dbReference type="EMBL" id="QJA90011.1"/>
    </source>
</evidence>
<accession>A0A6M3L9K4</accession>
<dbReference type="AlphaFoldDB" id="A0A6M3L9K4"/>
<dbReference type="EMBL" id="MT142884">
    <property type="protein sequence ID" value="QJA90011.1"/>
    <property type="molecule type" value="Genomic_DNA"/>
</dbReference>
<name>A0A6M3L9K4_9ZZZZ</name>
<reference evidence="1" key="1">
    <citation type="submission" date="2020-03" db="EMBL/GenBank/DDBJ databases">
        <title>The deep terrestrial virosphere.</title>
        <authorList>
            <person name="Holmfeldt K."/>
            <person name="Nilsson E."/>
            <person name="Simone D."/>
            <person name="Lopez-Fernandez M."/>
            <person name="Wu X."/>
            <person name="de Brujin I."/>
            <person name="Lundin D."/>
            <person name="Andersson A."/>
            <person name="Bertilsson S."/>
            <person name="Dopson M."/>
        </authorList>
    </citation>
    <scope>NUCLEOTIDE SEQUENCE</scope>
    <source>
        <strain evidence="1">MM415B02461</strain>
    </source>
</reference>
<proteinExistence type="predicted"/>
<sequence>MSDTSHGRQGNSWVFEARERHRAEGYEKALREVLRWMDESRKKQKHNGLEYKAVEVLSEIEQKIKSQLDQDEDGDG</sequence>
<gene>
    <name evidence="1" type="ORF">MM415B02461_0013</name>
</gene>
<organism evidence="1">
    <name type="scientific">viral metagenome</name>
    <dbReference type="NCBI Taxonomy" id="1070528"/>
    <lineage>
        <taxon>unclassified sequences</taxon>
        <taxon>metagenomes</taxon>
        <taxon>organismal metagenomes</taxon>
    </lineage>
</organism>
<protein>
    <submittedName>
        <fullName evidence="1">Uncharacterized protein</fullName>
    </submittedName>
</protein>